<reference evidence="2 3" key="1">
    <citation type="submission" date="2020-08" db="EMBL/GenBank/DDBJ databases">
        <title>Genomic Encyclopedia of Type Strains, Phase IV (KMG-IV): sequencing the most valuable type-strain genomes for metagenomic binning, comparative biology and taxonomic classification.</title>
        <authorList>
            <person name="Goeker M."/>
        </authorList>
    </citation>
    <scope>NUCLEOTIDE SEQUENCE [LARGE SCALE GENOMIC DNA]</scope>
    <source>
        <strain evidence="2 3">DSM 102238</strain>
    </source>
</reference>
<name>A0A7W6H559_9HYPH</name>
<dbReference type="AlphaFoldDB" id="A0A7W6H559"/>
<proteinExistence type="predicted"/>
<evidence type="ECO:0000313" key="3">
    <source>
        <dbReference type="Proteomes" id="UP000542776"/>
    </source>
</evidence>
<keyword evidence="1" id="KW-0812">Transmembrane</keyword>
<keyword evidence="1" id="KW-0472">Membrane</keyword>
<keyword evidence="1" id="KW-1133">Transmembrane helix</keyword>
<evidence type="ECO:0000256" key="1">
    <source>
        <dbReference type="SAM" id="Phobius"/>
    </source>
</evidence>
<gene>
    <name evidence="2" type="ORF">GGR04_002589</name>
</gene>
<organism evidence="2 3">
    <name type="scientific">Aureimonas pseudogalii</name>
    <dbReference type="NCBI Taxonomy" id="1744844"/>
    <lineage>
        <taxon>Bacteria</taxon>
        <taxon>Pseudomonadati</taxon>
        <taxon>Pseudomonadota</taxon>
        <taxon>Alphaproteobacteria</taxon>
        <taxon>Hyphomicrobiales</taxon>
        <taxon>Aurantimonadaceae</taxon>
        <taxon>Aureimonas</taxon>
    </lineage>
</organism>
<keyword evidence="3" id="KW-1185">Reference proteome</keyword>
<accession>A0A7W6H559</accession>
<sequence length="175" mass="18491">MARLPTNFALSLWLGFLGVTGLSELAGLAGKSTLLGHALEAPAGQGMRGVFIAVVMLGTAALLACALAMLNTADERRVRMGEVLAFGGIGIATSMVVAGLLFGEPFANVFDRIDLALWSVALSLLALGFDTVVHAPDDEEDDLAFRKALLEIEASIPRERQDRYMKTPDTSAGEV</sequence>
<evidence type="ECO:0000313" key="2">
    <source>
        <dbReference type="EMBL" id="MBB3998741.1"/>
    </source>
</evidence>
<feature type="transmembrane region" description="Helical" evidence="1">
    <location>
        <begin position="83"/>
        <end position="103"/>
    </location>
</feature>
<feature type="transmembrane region" description="Helical" evidence="1">
    <location>
        <begin position="49"/>
        <end position="71"/>
    </location>
</feature>
<comment type="caution">
    <text evidence="2">The sequence shown here is derived from an EMBL/GenBank/DDBJ whole genome shotgun (WGS) entry which is preliminary data.</text>
</comment>
<dbReference type="EMBL" id="JACIEK010000006">
    <property type="protein sequence ID" value="MBB3998741.1"/>
    <property type="molecule type" value="Genomic_DNA"/>
</dbReference>
<protein>
    <submittedName>
        <fullName evidence="2">Uncharacterized protein</fullName>
    </submittedName>
</protein>
<dbReference type="Proteomes" id="UP000542776">
    <property type="component" value="Unassembled WGS sequence"/>
</dbReference>